<dbReference type="PRINTS" id="PR00081">
    <property type="entry name" value="GDHRDH"/>
</dbReference>
<dbReference type="SUPFAM" id="SSF51735">
    <property type="entry name" value="NAD(P)-binding Rossmann-fold domains"/>
    <property type="match status" value="1"/>
</dbReference>
<comment type="caution">
    <text evidence="1">The sequence shown here is derived from an EMBL/GenBank/DDBJ whole genome shotgun (WGS) entry which is preliminary data.</text>
</comment>
<dbReference type="InterPro" id="IPR036291">
    <property type="entry name" value="NAD(P)-bd_dom_sf"/>
</dbReference>
<dbReference type="Pfam" id="PF00106">
    <property type="entry name" value="adh_short"/>
    <property type="match status" value="1"/>
</dbReference>
<name>A0ABY2BNS0_9ACTN</name>
<evidence type="ECO:0000313" key="1">
    <source>
        <dbReference type="EMBL" id="TCO25784.1"/>
    </source>
</evidence>
<accession>A0ABY2BNS0</accession>
<keyword evidence="2" id="KW-1185">Reference proteome</keyword>
<evidence type="ECO:0000313" key="2">
    <source>
        <dbReference type="Proteomes" id="UP000295818"/>
    </source>
</evidence>
<proteinExistence type="predicted"/>
<dbReference type="PANTHER" id="PTHR43976:SF9">
    <property type="entry name" value="OXIDOREDUCTASE"/>
    <property type="match status" value="1"/>
</dbReference>
<protein>
    <submittedName>
        <fullName evidence="1">NADP-dependent 3-hydroxy acid dehydrogenase YdfG</fullName>
    </submittedName>
</protein>
<dbReference type="PANTHER" id="PTHR43976">
    <property type="entry name" value="SHORT CHAIN DEHYDROGENASE"/>
    <property type="match status" value="1"/>
</dbReference>
<dbReference type="InterPro" id="IPR051911">
    <property type="entry name" value="SDR_oxidoreductase"/>
</dbReference>
<sequence>MARNVFISGASSGFGLMTSRALADAGHTVFAGIRDIGGRNAEQAAAATEYAKDTGADLRVVELDVTSEESVRRAADDVLSETGRLDVVVHNVGHMVVGPAEAFTAEQLAELYDTNVLGAHRLNRALLPTLRIQGEGLLVWIGSTSTRGGTPPYLAPYFAAKAALDALAATTALEVARFGIETTIVVPGSFTHGTNHYAHAGRPADADIAAEYEARYPQLMEEIGTRMAALEPADADPSRIARIVAGVVGTPAGRRPFRVHYDPSDDGAVVVNAVADRIRAEFLTRLGLADLLHPTTPKGH</sequence>
<organism evidence="1 2">
    <name type="scientific">Kribbella orskensis</name>
    <dbReference type="NCBI Taxonomy" id="2512216"/>
    <lineage>
        <taxon>Bacteria</taxon>
        <taxon>Bacillati</taxon>
        <taxon>Actinomycetota</taxon>
        <taxon>Actinomycetes</taxon>
        <taxon>Propionibacteriales</taxon>
        <taxon>Kribbellaceae</taxon>
        <taxon>Kribbella</taxon>
    </lineage>
</organism>
<dbReference type="InterPro" id="IPR002347">
    <property type="entry name" value="SDR_fam"/>
</dbReference>
<dbReference type="Gene3D" id="3.40.50.720">
    <property type="entry name" value="NAD(P)-binding Rossmann-like Domain"/>
    <property type="match status" value="1"/>
</dbReference>
<reference evidence="1 2" key="1">
    <citation type="journal article" date="2015" name="Stand. Genomic Sci.">
        <title>Genomic Encyclopedia of Bacterial and Archaeal Type Strains, Phase III: the genomes of soil and plant-associated and newly described type strains.</title>
        <authorList>
            <person name="Whitman W.B."/>
            <person name="Woyke T."/>
            <person name="Klenk H.P."/>
            <person name="Zhou Y."/>
            <person name="Lilburn T.G."/>
            <person name="Beck B.J."/>
            <person name="De Vos P."/>
            <person name="Vandamme P."/>
            <person name="Eisen J.A."/>
            <person name="Garrity G."/>
            <person name="Hugenholtz P."/>
            <person name="Kyrpides N.C."/>
        </authorList>
    </citation>
    <scope>NUCLEOTIDE SEQUENCE [LARGE SCALE GENOMIC DNA]</scope>
    <source>
        <strain evidence="1 2">VKM Ac-2538</strain>
    </source>
</reference>
<dbReference type="EMBL" id="SLWM01000004">
    <property type="protein sequence ID" value="TCO25784.1"/>
    <property type="molecule type" value="Genomic_DNA"/>
</dbReference>
<gene>
    <name evidence="1" type="ORF">EV644_104288</name>
</gene>
<dbReference type="RefSeq" id="WP_132188625.1">
    <property type="nucleotide sequence ID" value="NZ_SLWM01000004.1"/>
</dbReference>
<dbReference type="Proteomes" id="UP000295818">
    <property type="component" value="Unassembled WGS sequence"/>
</dbReference>